<dbReference type="SMART" id="SM00091">
    <property type="entry name" value="PAS"/>
    <property type="match status" value="1"/>
</dbReference>
<proteinExistence type="predicted"/>
<dbReference type="SMART" id="SM00267">
    <property type="entry name" value="GGDEF"/>
    <property type="match status" value="1"/>
</dbReference>
<evidence type="ECO:0000259" key="3">
    <source>
        <dbReference type="PROSITE" id="PS50887"/>
    </source>
</evidence>
<feature type="domain" description="GGDEF" evidence="3">
    <location>
        <begin position="181"/>
        <end position="314"/>
    </location>
</feature>
<dbReference type="AlphaFoldDB" id="A0A1H6ILH0"/>
<dbReference type="CDD" id="cd01949">
    <property type="entry name" value="GGDEF"/>
    <property type="match status" value="1"/>
</dbReference>
<dbReference type="InterPro" id="IPR000160">
    <property type="entry name" value="GGDEF_dom"/>
</dbReference>
<dbReference type="PROSITE" id="PS50113">
    <property type="entry name" value="PAC"/>
    <property type="match status" value="1"/>
</dbReference>
<dbReference type="Pfam" id="PF13426">
    <property type="entry name" value="PAS_9"/>
    <property type="match status" value="1"/>
</dbReference>
<sequence length="314" mass="34971">MNAGTGIVETPVLLTESDPSFESLLLTDERLRAFNETVPAGILIVAVEDGRVLFSNRFFNEVLGFEGAGILGHGWRELFVDPDDRERMLVRFIEQGEVRNFELRLRRPDGRLVWGLASLSEIPIRGEDLLLFAFVDITALKEAEEEIRRLANHDALTGLRTLRSFRDLVEEALARARRERSEFAILFVDLDRFKPVNDTFGHEAGDFVLKDVAQRLHACVRATDTVGRIGGDEFVVLAEKVSVRLARKIATRIVAAMELPFVLPDGEEVRIGASLGIALYPRHGDGLDSLMKAADDAMYRVKRTTRGALAIAGS</sequence>
<dbReference type="OrthoDB" id="7333362at2"/>
<dbReference type="PANTHER" id="PTHR44757">
    <property type="entry name" value="DIGUANYLATE CYCLASE DGCP"/>
    <property type="match status" value="1"/>
</dbReference>
<dbReference type="SUPFAM" id="SSF55785">
    <property type="entry name" value="PYP-like sensor domain (PAS domain)"/>
    <property type="match status" value="1"/>
</dbReference>
<dbReference type="FunFam" id="3.30.70.270:FF:000001">
    <property type="entry name" value="Diguanylate cyclase domain protein"/>
    <property type="match status" value="1"/>
</dbReference>
<feature type="domain" description="PAS" evidence="1">
    <location>
        <begin position="27"/>
        <end position="88"/>
    </location>
</feature>
<dbReference type="SMART" id="SM00086">
    <property type="entry name" value="PAC"/>
    <property type="match status" value="1"/>
</dbReference>
<dbReference type="InterPro" id="IPR043128">
    <property type="entry name" value="Rev_trsase/Diguanyl_cyclase"/>
</dbReference>
<evidence type="ECO:0000259" key="2">
    <source>
        <dbReference type="PROSITE" id="PS50113"/>
    </source>
</evidence>
<dbReference type="InterPro" id="IPR000014">
    <property type="entry name" value="PAS"/>
</dbReference>
<feature type="domain" description="PAC" evidence="2">
    <location>
        <begin position="99"/>
        <end position="149"/>
    </location>
</feature>
<protein>
    <submittedName>
        <fullName evidence="4">PAS domain S-box-containing protein/diguanylate cyclase (GGDEF) domain-containing protein</fullName>
    </submittedName>
</protein>
<dbReference type="PROSITE" id="PS50887">
    <property type="entry name" value="GGDEF"/>
    <property type="match status" value="1"/>
</dbReference>
<dbReference type="InterPro" id="IPR001610">
    <property type="entry name" value="PAC"/>
</dbReference>
<dbReference type="Proteomes" id="UP000182983">
    <property type="component" value="Unassembled WGS sequence"/>
</dbReference>
<dbReference type="InterPro" id="IPR000700">
    <property type="entry name" value="PAS-assoc_C"/>
</dbReference>
<dbReference type="CDD" id="cd00130">
    <property type="entry name" value="PAS"/>
    <property type="match status" value="1"/>
</dbReference>
<dbReference type="Pfam" id="PF00990">
    <property type="entry name" value="GGDEF"/>
    <property type="match status" value="1"/>
</dbReference>
<dbReference type="InterPro" id="IPR029787">
    <property type="entry name" value="Nucleotide_cyclase"/>
</dbReference>
<evidence type="ECO:0000313" key="5">
    <source>
        <dbReference type="Proteomes" id="UP000182983"/>
    </source>
</evidence>
<dbReference type="GO" id="GO:0003824">
    <property type="term" value="F:catalytic activity"/>
    <property type="evidence" value="ECO:0007669"/>
    <property type="project" value="UniProtKB-ARBA"/>
</dbReference>
<dbReference type="InterPro" id="IPR035965">
    <property type="entry name" value="PAS-like_dom_sf"/>
</dbReference>
<dbReference type="RefSeq" id="WP_074769294.1">
    <property type="nucleotide sequence ID" value="NZ_FNWO01000011.1"/>
</dbReference>
<dbReference type="InterPro" id="IPR052155">
    <property type="entry name" value="Biofilm_reg_signaling"/>
</dbReference>
<name>A0A1H6ILH0_MAGFU</name>
<dbReference type="PROSITE" id="PS50112">
    <property type="entry name" value="PAS"/>
    <property type="match status" value="1"/>
</dbReference>
<evidence type="ECO:0000259" key="1">
    <source>
        <dbReference type="PROSITE" id="PS50112"/>
    </source>
</evidence>
<gene>
    <name evidence="4" type="ORF">SAMN04244559_02622</name>
</gene>
<evidence type="ECO:0000313" key="4">
    <source>
        <dbReference type="EMBL" id="SEH49485.1"/>
    </source>
</evidence>
<dbReference type="Gene3D" id="3.30.450.20">
    <property type="entry name" value="PAS domain"/>
    <property type="match status" value="1"/>
</dbReference>
<keyword evidence="5" id="KW-1185">Reference proteome</keyword>
<organism evidence="4 5">
    <name type="scientific">Magnetospirillum fulvum</name>
    <name type="common">Rhodospirillum fulvum</name>
    <dbReference type="NCBI Taxonomy" id="1082"/>
    <lineage>
        <taxon>Bacteria</taxon>
        <taxon>Pseudomonadati</taxon>
        <taxon>Pseudomonadota</taxon>
        <taxon>Alphaproteobacteria</taxon>
        <taxon>Rhodospirillales</taxon>
        <taxon>Rhodospirillaceae</taxon>
        <taxon>Magnetospirillum</taxon>
    </lineage>
</organism>
<dbReference type="EMBL" id="FNWO01000011">
    <property type="protein sequence ID" value="SEH49485.1"/>
    <property type="molecule type" value="Genomic_DNA"/>
</dbReference>
<reference evidence="5" key="1">
    <citation type="submission" date="2016-10" db="EMBL/GenBank/DDBJ databases">
        <authorList>
            <person name="Varghese N."/>
            <person name="Submissions S."/>
        </authorList>
    </citation>
    <scope>NUCLEOTIDE SEQUENCE [LARGE SCALE GENOMIC DNA]</scope>
    <source>
        <strain evidence="5">DSM 13234</strain>
    </source>
</reference>
<dbReference type="PANTHER" id="PTHR44757:SF2">
    <property type="entry name" value="BIOFILM ARCHITECTURE MAINTENANCE PROTEIN MBAA"/>
    <property type="match status" value="1"/>
</dbReference>
<dbReference type="Gene3D" id="3.30.70.270">
    <property type="match status" value="1"/>
</dbReference>
<accession>A0A1H6ILH0</accession>
<dbReference type="SUPFAM" id="SSF55073">
    <property type="entry name" value="Nucleotide cyclase"/>
    <property type="match status" value="1"/>
</dbReference>
<dbReference type="NCBIfam" id="TIGR00254">
    <property type="entry name" value="GGDEF"/>
    <property type="match status" value="1"/>
</dbReference>
<dbReference type="NCBIfam" id="TIGR00229">
    <property type="entry name" value="sensory_box"/>
    <property type="match status" value="1"/>
</dbReference>